<dbReference type="GO" id="GO:0005975">
    <property type="term" value="P:carbohydrate metabolic process"/>
    <property type="evidence" value="ECO:0007669"/>
    <property type="project" value="InterPro"/>
</dbReference>
<proteinExistence type="predicted"/>
<dbReference type="EMBL" id="PCSD01000082">
    <property type="protein sequence ID" value="PIP33619.1"/>
    <property type="molecule type" value="Genomic_DNA"/>
</dbReference>
<evidence type="ECO:0000313" key="1">
    <source>
        <dbReference type="EMBL" id="PIP33619.1"/>
    </source>
</evidence>
<protein>
    <submittedName>
        <fullName evidence="1">Uncharacterized protein</fullName>
    </submittedName>
</protein>
<dbReference type="AlphaFoldDB" id="A0A2G9ZKB7"/>
<evidence type="ECO:0000313" key="2">
    <source>
        <dbReference type="Proteomes" id="UP000230729"/>
    </source>
</evidence>
<gene>
    <name evidence="1" type="ORF">COX22_03435</name>
</gene>
<dbReference type="Gene3D" id="3.20.20.370">
    <property type="entry name" value="Glycoside hydrolase/deacetylase"/>
    <property type="match status" value="1"/>
</dbReference>
<dbReference type="Proteomes" id="UP000230729">
    <property type="component" value="Unassembled WGS sequence"/>
</dbReference>
<accession>A0A2G9ZKB7</accession>
<reference evidence="1 2" key="1">
    <citation type="submission" date="2017-09" db="EMBL/GenBank/DDBJ databases">
        <title>Depth-based differentiation of microbial function through sediment-hosted aquifers and enrichment of novel symbionts in the deep terrestrial subsurface.</title>
        <authorList>
            <person name="Probst A.J."/>
            <person name="Ladd B."/>
            <person name="Jarett J.K."/>
            <person name="Geller-Mcgrath D.E."/>
            <person name="Sieber C.M."/>
            <person name="Emerson J.B."/>
            <person name="Anantharaman K."/>
            <person name="Thomas B.C."/>
            <person name="Malmstrom R."/>
            <person name="Stieglmeier M."/>
            <person name="Klingl A."/>
            <person name="Woyke T."/>
            <person name="Ryan C.M."/>
            <person name="Banfield J.F."/>
        </authorList>
    </citation>
    <scope>NUCLEOTIDE SEQUENCE [LARGE SCALE GENOMIC DNA]</scope>
    <source>
        <strain evidence="1">CG23_combo_of_CG06-09_8_20_14_all_49_15</strain>
    </source>
</reference>
<dbReference type="SUPFAM" id="SSF88713">
    <property type="entry name" value="Glycoside hydrolase/deacetylase"/>
    <property type="match status" value="1"/>
</dbReference>
<sequence length="332" mass="37213">MEFSPLMANEIELAKGIFVVSIDFELAWGYVDEKLTAEKKAAIRREAEAIIRLLNLFDEYNIPATWGVVGHLLENDCVWSGGRAHADFPRPIMADEKRDWFAAHPAPSDPEEDLWFDRCGLVDAIRQARAGHEIASHSYAHLLYGSKQSHPRALEKDLAKAASIHQARGLACSTFIFPRNSVGQLDLLQKYGFACYRGRRTHWYDPLPRPLGRLAHLASYLSPIGLTSAPAIGRNGLVDIPDSLLLMSRGGVRRHLPPACVARKARNSLARAAARQEIFHLWFHPYNLVFETERQFAILRSVFQAAARLRGAGKIDILTMKDAARKVRGNCL</sequence>
<organism evidence="1 2">
    <name type="scientific">Candidatus Falkowbacteria bacterium CG23_combo_of_CG06-09_8_20_14_all_49_15</name>
    <dbReference type="NCBI Taxonomy" id="1974572"/>
    <lineage>
        <taxon>Bacteria</taxon>
        <taxon>Candidatus Falkowiibacteriota</taxon>
    </lineage>
</organism>
<name>A0A2G9ZKB7_9BACT</name>
<dbReference type="InterPro" id="IPR011330">
    <property type="entry name" value="Glyco_hydro/deAcase_b/a-brl"/>
</dbReference>
<comment type="caution">
    <text evidence="1">The sequence shown here is derived from an EMBL/GenBank/DDBJ whole genome shotgun (WGS) entry which is preliminary data.</text>
</comment>